<dbReference type="GO" id="GO:0005524">
    <property type="term" value="F:ATP binding"/>
    <property type="evidence" value="ECO:0007669"/>
    <property type="project" value="UniProtKB-KW"/>
</dbReference>
<dbReference type="AlphaFoldDB" id="A0A1R4K3N5"/>
<evidence type="ECO:0000313" key="9">
    <source>
        <dbReference type="Proteomes" id="UP000196320"/>
    </source>
</evidence>
<name>A0A1R4K3N5_9MICO</name>
<proteinExistence type="inferred from homology"/>
<keyword evidence="8" id="KW-0067">ATP-binding</keyword>
<dbReference type="RefSeq" id="WP_087132275.1">
    <property type="nucleotide sequence ID" value="NZ_FUKO01000023.1"/>
</dbReference>
<protein>
    <recommendedName>
        <fullName evidence="6">Probable sugar-binding periplasmic protein</fullName>
    </recommendedName>
</protein>
<dbReference type="SUPFAM" id="SSF53850">
    <property type="entry name" value="Periplasmic binding protein-like II"/>
    <property type="match status" value="1"/>
</dbReference>
<organism evidence="8 9">
    <name type="scientific">Microbacterium esteraromaticum</name>
    <dbReference type="NCBI Taxonomy" id="57043"/>
    <lineage>
        <taxon>Bacteria</taxon>
        <taxon>Bacillati</taxon>
        <taxon>Actinomycetota</taxon>
        <taxon>Actinomycetes</taxon>
        <taxon>Micrococcales</taxon>
        <taxon>Microbacteriaceae</taxon>
        <taxon>Microbacterium</taxon>
    </lineage>
</organism>
<dbReference type="Proteomes" id="UP000196320">
    <property type="component" value="Unassembled WGS sequence"/>
</dbReference>
<dbReference type="InterPro" id="IPR006059">
    <property type="entry name" value="SBP"/>
</dbReference>
<dbReference type="Pfam" id="PF01547">
    <property type="entry name" value="SBP_bac_1"/>
    <property type="match status" value="1"/>
</dbReference>
<dbReference type="GO" id="GO:0030313">
    <property type="term" value="C:cell envelope"/>
    <property type="evidence" value="ECO:0007669"/>
    <property type="project" value="UniProtKB-SubCell"/>
</dbReference>
<feature type="signal peptide" evidence="7">
    <location>
        <begin position="1"/>
        <end position="19"/>
    </location>
</feature>
<evidence type="ECO:0000256" key="1">
    <source>
        <dbReference type="ARBA" id="ARBA00004196"/>
    </source>
</evidence>
<evidence type="ECO:0000256" key="7">
    <source>
        <dbReference type="SAM" id="SignalP"/>
    </source>
</evidence>
<reference evidence="8 9" key="1">
    <citation type="submission" date="2017-02" db="EMBL/GenBank/DDBJ databases">
        <authorList>
            <person name="Peterson S.W."/>
        </authorList>
    </citation>
    <scope>NUCLEOTIDE SEQUENCE [LARGE SCALE GENOMIC DNA]</scope>
    <source>
        <strain evidence="8 9">B Mb 05.01</strain>
    </source>
</reference>
<dbReference type="PANTHER" id="PTHR43649">
    <property type="entry name" value="ARABINOSE-BINDING PROTEIN-RELATED"/>
    <property type="match status" value="1"/>
</dbReference>
<keyword evidence="4 7" id="KW-0732">Signal</keyword>
<dbReference type="PROSITE" id="PS51257">
    <property type="entry name" value="PROKAR_LIPOPROTEIN"/>
    <property type="match status" value="1"/>
</dbReference>
<keyword evidence="8" id="KW-0547">Nucleotide-binding</keyword>
<dbReference type="EMBL" id="FUKO01000023">
    <property type="protein sequence ID" value="SJN38980.1"/>
    <property type="molecule type" value="Genomic_DNA"/>
</dbReference>
<evidence type="ECO:0000256" key="3">
    <source>
        <dbReference type="ARBA" id="ARBA00022448"/>
    </source>
</evidence>
<evidence type="ECO:0000256" key="5">
    <source>
        <dbReference type="ARBA" id="ARBA00049629"/>
    </source>
</evidence>
<comment type="subcellular location">
    <subcellularLocation>
        <location evidence="1">Cell envelope</location>
    </subcellularLocation>
</comment>
<feature type="chain" id="PRO_5038574778" description="Probable sugar-binding periplasmic protein" evidence="7">
    <location>
        <begin position="20"/>
        <end position="428"/>
    </location>
</feature>
<sequence>MRKPLAAVAGLAVAGLVLAGCSSSADDGDKAGSNDASEVEVFTWWASGSEKTGLDALVKVFNEQYPDTKFVNAAVAGGAGSNAKNALASRLKANNPPDSFQAHAGAELTDYIEADKIEDLSSFYEENGLNDVFPSTLIDRLTVDDKIYSVPSNVHRANVVWVNTDLLTKAGIDPKTGPADLDAWLADMKKLKAAGVATPLSVATDWTQVQLFENVLLATLGAEGYQGLWDGSTKFDDAKVTDAIDSYTELLSYANTDGTGQDWPVATDMVIDGTAAYNVMGDWALAEFDAKGKTYGTDYITWPTPGTDGMFDFLADSFTLPVGAPHAGGAKNWLKAISSADGQKAFNLAKGSIPARTDADSADYPEYQQGAMASFAKDTVVSSLAHGAAVKVSWLNDITSSIGQFVSTKDAGVLQDALVQAQTKGLGK</sequence>
<evidence type="ECO:0000256" key="4">
    <source>
        <dbReference type="ARBA" id="ARBA00022729"/>
    </source>
</evidence>
<dbReference type="PANTHER" id="PTHR43649:SF28">
    <property type="entry name" value="BINDING PROTEIN COMPONENT OF ABC SUGAR TRANSPORTER-RELATED"/>
    <property type="match status" value="1"/>
</dbReference>
<keyword evidence="9" id="KW-1185">Reference proteome</keyword>
<comment type="similarity">
    <text evidence="2">Belongs to the bacterial solute-binding protein 1 family.</text>
</comment>
<gene>
    <name evidence="8" type="ORF">FM104_10290</name>
</gene>
<accession>A0A1R4K3N5</accession>
<dbReference type="OrthoDB" id="5580590at2"/>
<comment type="function">
    <text evidence="5">Part of a binding-protein-dependent transport system for a sugar.</text>
</comment>
<evidence type="ECO:0000256" key="6">
    <source>
        <dbReference type="ARBA" id="ARBA00049753"/>
    </source>
</evidence>
<dbReference type="InterPro" id="IPR050490">
    <property type="entry name" value="Bact_solute-bd_prot1"/>
</dbReference>
<dbReference type="Gene3D" id="3.40.190.10">
    <property type="entry name" value="Periplasmic binding protein-like II"/>
    <property type="match status" value="2"/>
</dbReference>
<evidence type="ECO:0000313" key="8">
    <source>
        <dbReference type="EMBL" id="SJN38980.1"/>
    </source>
</evidence>
<keyword evidence="3" id="KW-0813">Transport</keyword>
<evidence type="ECO:0000256" key="2">
    <source>
        <dbReference type="ARBA" id="ARBA00008520"/>
    </source>
</evidence>